<keyword evidence="2" id="KW-1003">Cell membrane</keyword>
<dbReference type="EMBL" id="KU958184">
    <property type="protein sequence ID" value="AQM56013.1"/>
    <property type="molecule type" value="mRNA"/>
</dbReference>
<keyword evidence="5 10" id="KW-0552">Olfaction</keyword>
<evidence type="ECO:0000256" key="8">
    <source>
        <dbReference type="ARBA" id="ARBA00023170"/>
    </source>
</evidence>
<reference evidence="12" key="2">
    <citation type="submission" date="2016-03" db="EMBL/GenBank/DDBJ databases">
        <authorList>
            <person name="Ploux O."/>
        </authorList>
    </citation>
    <scope>NUCLEOTIDE SEQUENCE</scope>
</reference>
<evidence type="ECO:0000256" key="3">
    <source>
        <dbReference type="ARBA" id="ARBA00022606"/>
    </source>
</evidence>
<evidence type="ECO:0000256" key="4">
    <source>
        <dbReference type="ARBA" id="ARBA00022692"/>
    </source>
</evidence>
<evidence type="ECO:0000256" key="11">
    <source>
        <dbReference type="SAM" id="MobiDB-lite"/>
    </source>
</evidence>
<feature type="transmembrane region" description="Helical" evidence="10">
    <location>
        <begin position="179"/>
        <end position="202"/>
    </location>
</feature>
<dbReference type="AlphaFoldDB" id="A0A1Q1NIG8"/>
<feature type="transmembrane region" description="Helical" evidence="10">
    <location>
        <begin position="86"/>
        <end position="109"/>
    </location>
</feature>
<feature type="region of interest" description="Disordered" evidence="11">
    <location>
        <begin position="1"/>
        <end position="28"/>
    </location>
</feature>
<keyword evidence="4 10" id="KW-0812">Transmembrane</keyword>
<comment type="similarity">
    <text evidence="10">Belongs to the insect chemoreceptor superfamily. Heteromeric odorant receptor channel (TC 1.A.69) family.</text>
</comment>
<comment type="subcellular location">
    <subcellularLocation>
        <location evidence="1 10">Cell membrane</location>
        <topology evidence="1 10">Multi-pass membrane protein</topology>
    </subcellularLocation>
</comment>
<comment type="caution">
    <text evidence="10">Lacks conserved residue(s) required for the propagation of feature annotation.</text>
</comment>
<dbReference type="GO" id="GO:0004984">
    <property type="term" value="F:olfactory receptor activity"/>
    <property type="evidence" value="ECO:0007669"/>
    <property type="project" value="InterPro"/>
</dbReference>
<dbReference type="PANTHER" id="PTHR21137:SF35">
    <property type="entry name" value="ODORANT RECEPTOR 19A-RELATED"/>
    <property type="match status" value="1"/>
</dbReference>
<dbReference type="Pfam" id="PF02949">
    <property type="entry name" value="7tm_6"/>
    <property type="match status" value="1"/>
</dbReference>
<feature type="transmembrane region" description="Helical" evidence="10">
    <location>
        <begin position="121"/>
        <end position="138"/>
    </location>
</feature>
<feature type="transmembrane region" description="Helical" evidence="10">
    <location>
        <begin position="222"/>
        <end position="249"/>
    </location>
</feature>
<feature type="transmembrane region" description="Helical" evidence="10">
    <location>
        <begin position="330"/>
        <end position="353"/>
    </location>
</feature>
<feature type="compositionally biased region" description="Polar residues" evidence="11">
    <location>
        <begin position="1"/>
        <end position="19"/>
    </location>
</feature>
<evidence type="ECO:0000256" key="6">
    <source>
        <dbReference type="ARBA" id="ARBA00022989"/>
    </source>
</evidence>
<evidence type="ECO:0000256" key="1">
    <source>
        <dbReference type="ARBA" id="ARBA00004651"/>
    </source>
</evidence>
<dbReference type="GO" id="GO:0007165">
    <property type="term" value="P:signal transduction"/>
    <property type="evidence" value="ECO:0007669"/>
    <property type="project" value="UniProtKB-KW"/>
</dbReference>
<dbReference type="GO" id="GO:0005549">
    <property type="term" value="F:odorant binding"/>
    <property type="evidence" value="ECO:0007669"/>
    <property type="project" value="InterPro"/>
</dbReference>
<evidence type="ECO:0000313" key="12">
    <source>
        <dbReference type="EMBL" id="AQM56013.1"/>
    </source>
</evidence>
<evidence type="ECO:0000256" key="5">
    <source>
        <dbReference type="ARBA" id="ARBA00022725"/>
    </source>
</evidence>
<accession>A0A1Q1NIG8</accession>
<reference evidence="12" key="1">
    <citation type="journal article" date="2016" name="Sci. Rep.">
        <title>Identification and expression analysis of an olfactory receptor gene family in green plant bug Apolygus lucorum (Meyer-Dur).</title>
        <authorList>
            <person name="An X.K."/>
            <person name="Sun L."/>
            <person name="Liu H.W."/>
            <person name="Liu D.F."/>
            <person name="Ding Y.X."/>
            <person name="Li L.M."/>
            <person name="Zhang Y.J."/>
            <person name="Guo Y.Y."/>
        </authorList>
    </citation>
    <scope>NUCLEOTIDE SEQUENCE</scope>
</reference>
<keyword evidence="9 10" id="KW-0807">Transducer</keyword>
<dbReference type="PANTHER" id="PTHR21137">
    <property type="entry name" value="ODORANT RECEPTOR"/>
    <property type="match status" value="1"/>
</dbReference>
<keyword evidence="3 10" id="KW-0716">Sensory transduction</keyword>
<dbReference type="InterPro" id="IPR004117">
    <property type="entry name" value="7tm6_olfct_rcpt"/>
</dbReference>
<proteinExistence type="evidence at transcript level"/>
<evidence type="ECO:0000256" key="10">
    <source>
        <dbReference type="RuleBase" id="RU351113"/>
    </source>
</evidence>
<organism evidence="12">
    <name type="scientific">Apolygus lucorum</name>
    <name type="common">Small green plant bug</name>
    <name type="synonym">Lygocoris lucorum</name>
    <dbReference type="NCBI Taxonomy" id="248454"/>
    <lineage>
        <taxon>Eukaryota</taxon>
        <taxon>Metazoa</taxon>
        <taxon>Ecdysozoa</taxon>
        <taxon>Arthropoda</taxon>
        <taxon>Hexapoda</taxon>
        <taxon>Insecta</taxon>
        <taxon>Pterygota</taxon>
        <taxon>Neoptera</taxon>
        <taxon>Paraneoptera</taxon>
        <taxon>Hemiptera</taxon>
        <taxon>Heteroptera</taxon>
        <taxon>Panheteroptera</taxon>
        <taxon>Cimicomorpha</taxon>
        <taxon>Miridae</taxon>
        <taxon>Mirini</taxon>
        <taxon>Apolygus</taxon>
    </lineage>
</organism>
<evidence type="ECO:0000256" key="9">
    <source>
        <dbReference type="ARBA" id="ARBA00023224"/>
    </source>
</evidence>
<evidence type="ECO:0000256" key="2">
    <source>
        <dbReference type="ARBA" id="ARBA00022475"/>
    </source>
</evidence>
<keyword evidence="6 10" id="KW-1133">Transmembrane helix</keyword>
<sequence>MKIVTSDSNVQPVGSTSESKMVERKPQNLTKQLSLSRNPVRTRKERQKRTKTIYDQLDTLFHVGVRCLLLGISPDKFRGNKGYERFLIYFVVILFFFAYSLFQLCAPYFFPGDFLQGMRHFYFGSYCLTFGYQWIYLLRNFDKINQNRVNLKCFNSSRAVTEIAEVILEGKLKPFTRRIVCIAMIFSIASFSHGLGELIQFGEQYFIMGEVKTMLTYFPFPIWGQLIIVLLNTITISLLLAGTVSALIITGLLTLEIETQCAVLCAAMVRGTDDGSQSFTGLIADHVQIIKNARWLIDLMESLNSPAFSCFYFHIAIGLVIMKLVETNGYLFYVSMAFGFMSVILQTGAQGWFSSAITHSLESIAFAAYETNWYERDKNYARDVLMVIQMGQLRFVQKIFFRSIEIDRATVLRIVRSSYSFYTILMIIQ</sequence>
<gene>
    <name evidence="12" type="primary">OR5</name>
</gene>
<protein>
    <recommendedName>
        <fullName evidence="10">Odorant receptor</fullName>
    </recommendedName>
</protein>
<dbReference type="GO" id="GO:0005886">
    <property type="term" value="C:plasma membrane"/>
    <property type="evidence" value="ECO:0007669"/>
    <property type="project" value="UniProtKB-SubCell"/>
</dbReference>
<name>A0A1Q1NIG8_APOLU</name>
<keyword evidence="8 10" id="KW-0675">Receptor</keyword>
<keyword evidence="7 10" id="KW-0472">Membrane</keyword>
<evidence type="ECO:0000256" key="7">
    <source>
        <dbReference type="ARBA" id="ARBA00023136"/>
    </source>
</evidence>